<dbReference type="OrthoDB" id="344788at2"/>
<keyword evidence="1" id="KW-0812">Transmembrane</keyword>
<evidence type="ECO:0000256" key="1">
    <source>
        <dbReference type="SAM" id="Phobius"/>
    </source>
</evidence>
<evidence type="ECO:0000313" key="3">
    <source>
        <dbReference type="Proteomes" id="UP000298009"/>
    </source>
</evidence>
<accession>A0A4R9IHC1</accession>
<dbReference type="RefSeq" id="WP_135599891.1">
    <property type="nucleotide sequence ID" value="NZ_RQFK01000007.1"/>
</dbReference>
<dbReference type="PROSITE" id="PS51257">
    <property type="entry name" value="PROKAR_LIPOPROTEIN"/>
    <property type="match status" value="1"/>
</dbReference>
<comment type="caution">
    <text evidence="2">The sequence shown here is derived from an EMBL/GenBank/DDBJ whole genome shotgun (WGS) entry which is preliminary data.</text>
</comment>
<evidence type="ECO:0000313" key="2">
    <source>
        <dbReference type="EMBL" id="TGK87868.1"/>
    </source>
</evidence>
<feature type="transmembrane region" description="Helical" evidence="1">
    <location>
        <begin position="266"/>
        <end position="282"/>
    </location>
</feature>
<feature type="transmembrane region" description="Helical" evidence="1">
    <location>
        <begin position="7"/>
        <end position="27"/>
    </location>
</feature>
<name>A0A4R9IHC1_9LEPT</name>
<dbReference type="AlphaFoldDB" id="A0A4R9IHC1"/>
<feature type="transmembrane region" description="Helical" evidence="1">
    <location>
        <begin position="190"/>
        <end position="209"/>
    </location>
</feature>
<keyword evidence="1" id="KW-0472">Membrane</keyword>
<dbReference type="Proteomes" id="UP000298009">
    <property type="component" value="Unassembled WGS sequence"/>
</dbReference>
<feature type="transmembrane region" description="Helical" evidence="1">
    <location>
        <begin position="326"/>
        <end position="348"/>
    </location>
</feature>
<evidence type="ECO:0008006" key="4">
    <source>
        <dbReference type="Google" id="ProtNLM"/>
    </source>
</evidence>
<organism evidence="2 3">
    <name type="scientific">Leptospira noumeaensis</name>
    <dbReference type="NCBI Taxonomy" id="2484964"/>
    <lineage>
        <taxon>Bacteria</taxon>
        <taxon>Pseudomonadati</taxon>
        <taxon>Spirochaetota</taxon>
        <taxon>Spirochaetia</taxon>
        <taxon>Leptospirales</taxon>
        <taxon>Leptospiraceae</taxon>
        <taxon>Leptospira</taxon>
    </lineage>
</organism>
<feature type="transmembrane region" description="Helical" evidence="1">
    <location>
        <begin position="288"/>
        <end position="305"/>
    </location>
</feature>
<keyword evidence="1" id="KW-1133">Transmembrane helix</keyword>
<dbReference type="EMBL" id="RQFK01000007">
    <property type="protein sequence ID" value="TGK87868.1"/>
    <property type="molecule type" value="Genomic_DNA"/>
</dbReference>
<protein>
    <recommendedName>
        <fullName evidence="4">Glycosyltransferase RgtA/B/C/D-like domain-containing protein</fullName>
    </recommendedName>
</protein>
<sequence>MLFFKRNLFSFYILSFLFFAFACYQSFRWKWICDDAYISFVYARNLYEGSGLVFNLGERVEGYTNFLWTILLSIGYLLKIEPQILSLILGIFFYLMTLFLFFNEENRISFGKIYPLLVVHLALFFHLHIFATSGLETSLFTFLVSFGLLLWEKDKSLLLFVFLLSALVRPEGALFLSIASLDLMVRKRSWIPIVSGILFLGFLGFRYFYYDDILPNTFYAKGNKGAYFSQGLYYLLYFLKSYPLYLFVLVIAGIQIYKSFLNQKKFRLLLPSILLYILYVLYVGGDFMGIRFWIPVLPYLSYLAFRQIHDWDLDSRIESKRSSLFFSFYTKNQIIVSFFFILSAAVYIDPLKINGSRVADWHGIVEERMFYEDHLVDTSRYDNEALSLFRVAFFGAQAHFIYYLRPAFAFEAESGLTDREFAKKKIEVRGRIGHESNLELKDLLDRKVDILLDNRLHDTYLPHIQYTWRNIPLKFYLVSYDPVKINSLCSRSDWNCKDLYQSFQTNHWDKTKPKTFLETNGI</sequence>
<proteinExistence type="predicted"/>
<reference evidence="2" key="1">
    <citation type="journal article" date="2019" name="PLoS Negl. Trop. Dis.">
        <title>Revisiting the worldwide diversity of Leptospira species in the environment.</title>
        <authorList>
            <person name="Vincent A.T."/>
            <person name="Schiettekatte O."/>
            <person name="Bourhy P."/>
            <person name="Veyrier F.J."/>
            <person name="Picardeau M."/>
        </authorList>
    </citation>
    <scope>NUCLEOTIDE SEQUENCE [LARGE SCALE GENOMIC DNA]</scope>
    <source>
        <strain evidence="2">201800287</strain>
    </source>
</reference>
<feature type="transmembrane region" description="Helical" evidence="1">
    <location>
        <begin position="157"/>
        <end position="178"/>
    </location>
</feature>
<keyword evidence="3" id="KW-1185">Reference proteome</keyword>
<feature type="transmembrane region" description="Helical" evidence="1">
    <location>
        <begin position="232"/>
        <end position="254"/>
    </location>
</feature>
<feature type="transmembrane region" description="Helical" evidence="1">
    <location>
        <begin position="85"/>
        <end position="102"/>
    </location>
</feature>
<feature type="transmembrane region" description="Helical" evidence="1">
    <location>
        <begin position="108"/>
        <end position="127"/>
    </location>
</feature>
<gene>
    <name evidence="2" type="ORF">EHQ24_01240</name>
</gene>